<dbReference type="InterPro" id="IPR009061">
    <property type="entry name" value="DNA-bd_dom_put_sf"/>
</dbReference>
<protein>
    <submittedName>
        <fullName evidence="3">DNA-binding transcriptional MerR regulator</fullName>
    </submittedName>
</protein>
<dbReference type="Proteomes" id="UP001519363">
    <property type="component" value="Unassembled WGS sequence"/>
</dbReference>
<dbReference type="GO" id="GO:0003677">
    <property type="term" value="F:DNA binding"/>
    <property type="evidence" value="ECO:0007669"/>
    <property type="project" value="UniProtKB-KW"/>
</dbReference>
<comment type="caution">
    <text evidence="3">The sequence shown here is derived from an EMBL/GenBank/DDBJ whole genome shotgun (WGS) entry which is preliminary data.</text>
</comment>
<organism evidence="3 4">
    <name type="scientific">Crossiella equi</name>
    <dbReference type="NCBI Taxonomy" id="130796"/>
    <lineage>
        <taxon>Bacteria</taxon>
        <taxon>Bacillati</taxon>
        <taxon>Actinomycetota</taxon>
        <taxon>Actinomycetes</taxon>
        <taxon>Pseudonocardiales</taxon>
        <taxon>Pseudonocardiaceae</taxon>
        <taxon>Crossiella</taxon>
    </lineage>
</organism>
<dbReference type="InterPro" id="IPR047057">
    <property type="entry name" value="MerR_fam"/>
</dbReference>
<dbReference type="PRINTS" id="PR00040">
    <property type="entry name" value="HTHMERR"/>
</dbReference>
<dbReference type="PROSITE" id="PS50937">
    <property type="entry name" value="HTH_MERR_2"/>
    <property type="match status" value="1"/>
</dbReference>
<dbReference type="EMBL" id="JAGIOO010000001">
    <property type="protein sequence ID" value="MBP2472266.1"/>
    <property type="molecule type" value="Genomic_DNA"/>
</dbReference>
<evidence type="ECO:0000256" key="1">
    <source>
        <dbReference type="ARBA" id="ARBA00023125"/>
    </source>
</evidence>
<dbReference type="InterPro" id="IPR000551">
    <property type="entry name" value="MerR-type_HTH_dom"/>
</dbReference>
<keyword evidence="4" id="KW-1185">Reference proteome</keyword>
<dbReference type="RefSeq" id="WP_086783451.1">
    <property type="nucleotide sequence ID" value="NZ_JAGIOO010000001.1"/>
</dbReference>
<dbReference type="PANTHER" id="PTHR30204:SF93">
    <property type="entry name" value="HTH MERR-TYPE DOMAIN-CONTAINING PROTEIN"/>
    <property type="match status" value="1"/>
</dbReference>
<evidence type="ECO:0000259" key="2">
    <source>
        <dbReference type="PROSITE" id="PS50937"/>
    </source>
</evidence>
<feature type="domain" description="HTH merR-type" evidence="2">
    <location>
        <begin position="7"/>
        <end position="76"/>
    </location>
</feature>
<keyword evidence="1 3" id="KW-0238">DNA-binding</keyword>
<evidence type="ECO:0000313" key="3">
    <source>
        <dbReference type="EMBL" id="MBP2472266.1"/>
    </source>
</evidence>
<evidence type="ECO:0000313" key="4">
    <source>
        <dbReference type="Proteomes" id="UP001519363"/>
    </source>
</evidence>
<proteinExistence type="predicted"/>
<dbReference type="SMART" id="SM00422">
    <property type="entry name" value="HTH_MERR"/>
    <property type="match status" value="1"/>
</dbReference>
<accession>A0ABS5A7H9</accession>
<sequence length="301" mass="32676">MDEPTELFTIGQLARATGLSTRTIRFYSDSGLLPPVERTHGGYRVYDAAAVARLELVRTLRDLGMDLPTVAKVLAEQVTVADVAQTHVDALDAEIRQLTVRRAVWRSVVRRAGTTEELRLMNDLARLSPGERQRILDEFVQRVFAGTDPNAPGAGLAQAMRQLPAELPADPTQEQVDAWVELAGLVADPTFEAKVRGMAVAGSSGAHSAEVAPDKVTEHAGAALDAGIDPASAEARVYVDRIMPDGADRRAAADMLDTFTDRRVARYWALLGVLNGWPPRPENEDAIPAFEWLIAALRAHA</sequence>
<dbReference type="Gene3D" id="1.10.1660.10">
    <property type="match status" value="1"/>
</dbReference>
<dbReference type="PANTHER" id="PTHR30204">
    <property type="entry name" value="REDOX-CYCLING DRUG-SENSING TRANSCRIPTIONAL ACTIVATOR SOXR"/>
    <property type="match status" value="1"/>
</dbReference>
<gene>
    <name evidence="3" type="ORF">JOF53_001138</name>
</gene>
<reference evidence="3 4" key="1">
    <citation type="submission" date="2021-03" db="EMBL/GenBank/DDBJ databases">
        <title>Sequencing the genomes of 1000 actinobacteria strains.</title>
        <authorList>
            <person name="Klenk H.-P."/>
        </authorList>
    </citation>
    <scope>NUCLEOTIDE SEQUENCE [LARGE SCALE GENOMIC DNA]</scope>
    <source>
        <strain evidence="3 4">DSM 44580</strain>
    </source>
</reference>
<dbReference type="SUPFAM" id="SSF46955">
    <property type="entry name" value="Putative DNA-binding domain"/>
    <property type="match status" value="1"/>
</dbReference>
<name>A0ABS5A7H9_9PSEU</name>
<dbReference type="Pfam" id="PF13411">
    <property type="entry name" value="MerR_1"/>
    <property type="match status" value="1"/>
</dbReference>